<accession>A0A8J4EET1</accession>
<gene>
    <name evidence="2" type="ORF">Voc01_068700</name>
</gene>
<organism evidence="2 3">
    <name type="scientific">Virgisporangium ochraceum</name>
    <dbReference type="NCBI Taxonomy" id="65505"/>
    <lineage>
        <taxon>Bacteria</taxon>
        <taxon>Bacillati</taxon>
        <taxon>Actinomycetota</taxon>
        <taxon>Actinomycetes</taxon>
        <taxon>Micromonosporales</taxon>
        <taxon>Micromonosporaceae</taxon>
        <taxon>Virgisporangium</taxon>
    </lineage>
</organism>
<keyword evidence="1" id="KW-0472">Membrane</keyword>
<comment type="caution">
    <text evidence="2">The sequence shown here is derived from an EMBL/GenBank/DDBJ whole genome shotgun (WGS) entry which is preliminary data.</text>
</comment>
<name>A0A8J4EET1_9ACTN</name>
<protein>
    <submittedName>
        <fullName evidence="2">Uncharacterized protein</fullName>
    </submittedName>
</protein>
<evidence type="ECO:0000313" key="3">
    <source>
        <dbReference type="Proteomes" id="UP000635606"/>
    </source>
</evidence>
<dbReference type="Proteomes" id="UP000635606">
    <property type="component" value="Unassembled WGS sequence"/>
</dbReference>
<keyword evidence="1" id="KW-1133">Transmembrane helix</keyword>
<dbReference type="EMBL" id="BOPH01000094">
    <property type="protein sequence ID" value="GIJ71953.1"/>
    <property type="molecule type" value="Genomic_DNA"/>
</dbReference>
<dbReference type="AlphaFoldDB" id="A0A8J4EET1"/>
<evidence type="ECO:0000313" key="2">
    <source>
        <dbReference type="EMBL" id="GIJ71953.1"/>
    </source>
</evidence>
<feature type="transmembrane region" description="Helical" evidence="1">
    <location>
        <begin position="21"/>
        <end position="52"/>
    </location>
</feature>
<keyword evidence="3" id="KW-1185">Reference proteome</keyword>
<reference evidence="2" key="1">
    <citation type="submission" date="2021-01" db="EMBL/GenBank/DDBJ databases">
        <title>Whole genome shotgun sequence of Virgisporangium ochraceum NBRC 16418.</title>
        <authorList>
            <person name="Komaki H."/>
            <person name="Tamura T."/>
        </authorList>
    </citation>
    <scope>NUCLEOTIDE SEQUENCE</scope>
    <source>
        <strain evidence="2">NBRC 16418</strain>
    </source>
</reference>
<evidence type="ECO:0000256" key="1">
    <source>
        <dbReference type="SAM" id="Phobius"/>
    </source>
</evidence>
<proteinExistence type="predicted"/>
<dbReference type="RefSeq" id="WP_203931814.1">
    <property type="nucleotide sequence ID" value="NZ_BOPH01000094.1"/>
</dbReference>
<sequence length="75" mass="7698">MRRHPRPRRLQGEADGAGFALAGILMGAVGIVATIGYLVLSVIFVLSVYVIAAMLDGGDMFPEEALAAAVLGAGL</sequence>
<keyword evidence="1" id="KW-0812">Transmembrane</keyword>